<evidence type="ECO:0000313" key="3">
    <source>
        <dbReference type="Proteomes" id="UP000286931"/>
    </source>
</evidence>
<dbReference type="Proteomes" id="UP000286931">
    <property type="component" value="Unassembled WGS sequence"/>
</dbReference>
<proteinExistence type="predicted"/>
<dbReference type="RefSeq" id="WP_126636186.1">
    <property type="nucleotide sequence ID" value="NZ_BIFH01000015.1"/>
</dbReference>
<accession>A0A401YH37</accession>
<gene>
    <name evidence="2" type="ORF">EHYA_01591</name>
</gene>
<dbReference type="EMBL" id="BIFH01000015">
    <property type="protein sequence ID" value="GCD93936.1"/>
    <property type="molecule type" value="Genomic_DNA"/>
</dbReference>
<evidence type="ECO:0000256" key="1">
    <source>
        <dbReference type="SAM" id="MobiDB-lite"/>
    </source>
</evidence>
<feature type="region of interest" description="Disordered" evidence="1">
    <location>
        <begin position="1"/>
        <end position="42"/>
    </location>
</feature>
<comment type="caution">
    <text evidence="2">The sequence shown here is derived from an EMBL/GenBank/DDBJ whole genome shotgun (WGS) entry which is preliminary data.</text>
</comment>
<keyword evidence="3" id="KW-1185">Reference proteome</keyword>
<organism evidence="2 3">
    <name type="scientific">Embleya hyalina</name>
    <dbReference type="NCBI Taxonomy" id="516124"/>
    <lineage>
        <taxon>Bacteria</taxon>
        <taxon>Bacillati</taxon>
        <taxon>Actinomycetota</taxon>
        <taxon>Actinomycetes</taxon>
        <taxon>Kitasatosporales</taxon>
        <taxon>Streptomycetaceae</taxon>
        <taxon>Embleya</taxon>
    </lineage>
</organism>
<name>A0A401YH37_9ACTN</name>
<evidence type="ECO:0000313" key="2">
    <source>
        <dbReference type="EMBL" id="GCD93936.1"/>
    </source>
</evidence>
<sequence>MTVPVVPRGLRSLIPGPGPEGIADDAGRPATGPAEAAALPDGAPPVAARARSMLDGLAPVPVPRAVAEASAEVLCALAASAPAELAQVARELAGRLRVAARTA</sequence>
<dbReference type="AlphaFoldDB" id="A0A401YH37"/>
<protein>
    <submittedName>
        <fullName evidence="2">Uncharacterized protein</fullName>
    </submittedName>
</protein>
<reference evidence="2 3" key="1">
    <citation type="submission" date="2018-12" db="EMBL/GenBank/DDBJ databases">
        <title>Draft genome sequence of Embleya hyalina NBRC 13850T.</title>
        <authorList>
            <person name="Komaki H."/>
            <person name="Hosoyama A."/>
            <person name="Kimura A."/>
            <person name="Ichikawa N."/>
            <person name="Tamura T."/>
        </authorList>
    </citation>
    <scope>NUCLEOTIDE SEQUENCE [LARGE SCALE GENOMIC DNA]</scope>
    <source>
        <strain evidence="2 3">NBRC 13850</strain>
    </source>
</reference>